<reference evidence="1" key="2">
    <citation type="submission" date="2022-03" db="EMBL/GenBank/DDBJ databases">
        <title>Draft title - Genomic analysis of global carrot germplasm unveils the trajectory of domestication and the origin of high carotenoid orange carrot.</title>
        <authorList>
            <person name="Iorizzo M."/>
            <person name="Ellison S."/>
            <person name="Senalik D."/>
            <person name="Macko-Podgorni A."/>
            <person name="Grzebelus D."/>
            <person name="Bostan H."/>
            <person name="Rolling W."/>
            <person name="Curaba J."/>
            <person name="Simon P."/>
        </authorList>
    </citation>
    <scope>NUCLEOTIDE SEQUENCE</scope>
    <source>
        <tissue evidence="1">Leaf</tissue>
    </source>
</reference>
<dbReference type="PANTHER" id="PTHR47926:SF349">
    <property type="entry name" value="(WILD MALAYSIAN BANANA) HYPOTHETICAL PROTEIN"/>
    <property type="match status" value="1"/>
</dbReference>
<keyword evidence="2" id="KW-1185">Reference proteome</keyword>
<dbReference type="EMBL" id="CP093343">
    <property type="protein sequence ID" value="WOG82230.1"/>
    <property type="molecule type" value="Genomic_DNA"/>
</dbReference>
<dbReference type="InterPro" id="IPR046848">
    <property type="entry name" value="E_motif"/>
</dbReference>
<dbReference type="FunFam" id="1.25.40.10:FF:000073">
    <property type="entry name" value="Pentatricopeptide repeat-containing protein chloroplastic"/>
    <property type="match status" value="1"/>
</dbReference>
<protein>
    <submittedName>
        <fullName evidence="1">Uncharacterized protein</fullName>
    </submittedName>
</protein>
<dbReference type="Pfam" id="PF13041">
    <property type="entry name" value="PPR_2"/>
    <property type="match status" value="2"/>
</dbReference>
<gene>
    <name evidence="1" type="ORF">DCAR_0101392</name>
</gene>
<dbReference type="GO" id="GO:0009451">
    <property type="term" value="P:RNA modification"/>
    <property type="evidence" value="ECO:0007669"/>
    <property type="project" value="InterPro"/>
</dbReference>
<dbReference type="AlphaFoldDB" id="A0A166GC05"/>
<evidence type="ECO:0000313" key="1">
    <source>
        <dbReference type="EMBL" id="WOG82230.1"/>
    </source>
</evidence>
<name>A0A166GC05_DAUCS</name>
<dbReference type="PANTHER" id="PTHR47926">
    <property type="entry name" value="PENTATRICOPEPTIDE REPEAT-CONTAINING PROTEIN"/>
    <property type="match status" value="1"/>
</dbReference>
<dbReference type="OMA" id="DMYIKNH"/>
<dbReference type="Pfam" id="PF01535">
    <property type="entry name" value="PPR"/>
    <property type="match status" value="4"/>
</dbReference>
<organism evidence="1 2">
    <name type="scientific">Daucus carota subsp. sativus</name>
    <name type="common">Carrot</name>
    <dbReference type="NCBI Taxonomy" id="79200"/>
    <lineage>
        <taxon>Eukaryota</taxon>
        <taxon>Viridiplantae</taxon>
        <taxon>Streptophyta</taxon>
        <taxon>Embryophyta</taxon>
        <taxon>Tracheophyta</taxon>
        <taxon>Spermatophyta</taxon>
        <taxon>Magnoliopsida</taxon>
        <taxon>eudicotyledons</taxon>
        <taxon>Gunneridae</taxon>
        <taxon>Pentapetalae</taxon>
        <taxon>asterids</taxon>
        <taxon>campanulids</taxon>
        <taxon>Apiales</taxon>
        <taxon>Apiaceae</taxon>
        <taxon>Apioideae</taxon>
        <taxon>Scandiceae</taxon>
        <taxon>Daucinae</taxon>
        <taxon>Daucus</taxon>
        <taxon>Daucus sect. Daucus</taxon>
    </lineage>
</organism>
<dbReference type="PROSITE" id="PS51375">
    <property type="entry name" value="PPR"/>
    <property type="match status" value="4"/>
</dbReference>
<sequence length="594" mass="66470">MWIQRYLHFNLCKLPHPTNLSHFIYYAHLSSCVNSNFYDYSGGDEELKYSNLLRKCTACSSLIHGRAVHGKFVKLAIHSSSLYLHNFLLNMYVKCGDLKNGVQLFDEMPHRNVVSWTAVIAAFVQHGRPIEALFFFSRMHHTGTARPNGFTFVSVLQACSFSNTLMPAYQVYGFILKVGLESNIYLVNAFLTALLRHNQFSEALYVFDNCLNRDIVSWNAMMAGYLQYSFADVPGFWCKMIREGVMPDNYTFASLLTALSALTDLTLGLQVHARLAKSGHGNEMCVGNSLVDMYLKNQKLADGWKAFEEMPCRDVHTWTQVAAGCLNCGEPREALEVVKEMREMGVKPNKFTLVTALNACANLASLDDGNRFHGLKIKLGDEVDVCVDNALLDMYAKCGLMDSALSVFRSMKDRTVVSWTTMIMGYAQNGHARKALDIFSEMRVEGPEPNYITFICVLYACSLGGYIDEAWRHISSMNDDYGISPGEDHYACMVNLLGLAGRTKEAEALILQMPSKPGVLVWQTLLGACRLHGDIDTATRAAKHALNLDRHAPSTYVLLSNTFADTSNWNAVGTLRELMGSRDVKKMYGSSWIS</sequence>
<dbReference type="Proteomes" id="UP000077755">
    <property type="component" value="Chromosome 1"/>
</dbReference>
<dbReference type="GO" id="GO:0003723">
    <property type="term" value="F:RNA binding"/>
    <property type="evidence" value="ECO:0007669"/>
    <property type="project" value="InterPro"/>
</dbReference>
<dbReference type="FunFam" id="1.25.40.10:FF:001681">
    <property type="entry name" value="Pentatricopeptide repeat-containing protein At4g33170 family"/>
    <property type="match status" value="1"/>
</dbReference>
<evidence type="ECO:0000313" key="2">
    <source>
        <dbReference type="Proteomes" id="UP000077755"/>
    </source>
</evidence>
<reference evidence="1" key="1">
    <citation type="journal article" date="2016" name="Nat. Genet.">
        <title>A high-quality carrot genome assembly provides new insights into carotenoid accumulation and asterid genome evolution.</title>
        <authorList>
            <person name="Iorizzo M."/>
            <person name="Ellison S."/>
            <person name="Senalik D."/>
            <person name="Zeng P."/>
            <person name="Satapoomin P."/>
            <person name="Huang J."/>
            <person name="Bowman M."/>
            <person name="Iovene M."/>
            <person name="Sanseverino W."/>
            <person name="Cavagnaro P."/>
            <person name="Yildiz M."/>
            <person name="Macko-Podgorni A."/>
            <person name="Moranska E."/>
            <person name="Grzebelus E."/>
            <person name="Grzebelus D."/>
            <person name="Ashrafi H."/>
            <person name="Zheng Z."/>
            <person name="Cheng S."/>
            <person name="Spooner D."/>
            <person name="Van Deynze A."/>
            <person name="Simon P."/>
        </authorList>
    </citation>
    <scope>NUCLEOTIDE SEQUENCE</scope>
    <source>
        <tissue evidence="1">Leaf</tissue>
    </source>
</reference>
<dbReference type="Pfam" id="PF20431">
    <property type="entry name" value="E_motif"/>
    <property type="match status" value="1"/>
</dbReference>
<dbReference type="InterPro" id="IPR011990">
    <property type="entry name" value="TPR-like_helical_dom_sf"/>
</dbReference>
<dbReference type="Gene3D" id="1.25.40.10">
    <property type="entry name" value="Tetratricopeptide repeat domain"/>
    <property type="match status" value="4"/>
</dbReference>
<dbReference type="NCBIfam" id="TIGR00756">
    <property type="entry name" value="PPR"/>
    <property type="match status" value="4"/>
</dbReference>
<dbReference type="InterPro" id="IPR002885">
    <property type="entry name" value="PPR_rpt"/>
</dbReference>
<accession>A0A166GC05</accession>
<dbReference type="Gramene" id="KZN08790">
    <property type="protein sequence ID" value="KZN08790"/>
    <property type="gene ID" value="DCAR_001446"/>
</dbReference>
<proteinExistence type="predicted"/>
<dbReference type="InterPro" id="IPR046960">
    <property type="entry name" value="PPR_At4g14850-like_plant"/>
</dbReference>
<dbReference type="FunFam" id="1.25.40.10:FF:000381">
    <property type="entry name" value="Pentatricopeptide repeat-containing protein"/>
    <property type="match status" value="1"/>
</dbReference>